<reference evidence="6 7" key="1">
    <citation type="journal article" date="2020" name="J. Phycol.">
        <title>Comparative genome analysis reveals Cyanidiococcus gen. nov., a new extremophilic red algal genus sister to Cyanidioschyzon (Cyanidioschyzonaceae, Rhodophyta).</title>
        <authorList>
            <person name="Liu S.-L."/>
            <person name="Chiang Y.-R."/>
            <person name="Yoon H.S."/>
            <person name="Fu H.-Y."/>
        </authorList>
    </citation>
    <scope>NUCLEOTIDE SEQUENCE [LARGE SCALE GENOMIC DNA]</scope>
    <source>
        <strain evidence="6 7">THAL066</strain>
    </source>
</reference>
<dbReference type="Gene3D" id="3.30.470.20">
    <property type="entry name" value="ATP-grasp fold, B domain"/>
    <property type="match status" value="1"/>
</dbReference>
<dbReference type="Pfam" id="PF13535">
    <property type="entry name" value="ATP-grasp_4"/>
    <property type="match status" value="1"/>
</dbReference>
<evidence type="ECO:0000256" key="4">
    <source>
        <dbReference type="PROSITE-ProRule" id="PRU00409"/>
    </source>
</evidence>
<keyword evidence="2 4" id="KW-0547">Nucleotide-binding</keyword>
<dbReference type="InterPro" id="IPR011761">
    <property type="entry name" value="ATP-grasp"/>
</dbReference>
<evidence type="ECO:0000259" key="5">
    <source>
        <dbReference type="PROSITE" id="PS50975"/>
    </source>
</evidence>
<name>A0A7J7IRW5_9RHOD</name>
<organism evidence="6 7">
    <name type="scientific">Cyanidiococcus yangmingshanensis</name>
    <dbReference type="NCBI Taxonomy" id="2690220"/>
    <lineage>
        <taxon>Eukaryota</taxon>
        <taxon>Rhodophyta</taxon>
        <taxon>Bangiophyceae</taxon>
        <taxon>Cyanidiales</taxon>
        <taxon>Cyanidiaceae</taxon>
        <taxon>Cyanidiococcus</taxon>
    </lineage>
</organism>
<evidence type="ECO:0000256" key="1">
    <source>
        <dbReference type="ARBA" id="ARBA00022598"/>
    </source>
</evidence>
<accession>A0A7J7IRW5</accession>
<dbReference type="GO" id="GO:0016874">
    <property type="term" value="F:ligase activity"/>
    <property type="evidence" value="ECO:0007669"/>
    <property type="project" value="UniProtKB-KW"/>
</dbReference>
<dbReference type="InterPro" id="IPR052032">
    <property type="entry name" value="ATP-dep_AA_Ligase"/>
</dbReference>
<feature type="domain" description="ATP-grasp" evidence="5">
    <location>
        <begin position="4"/>
        <end position="199"/>
    </location>
</feature>
<dbReference type="EMBL" id="VWRR01000001">
    <property type="protein sequence ID" value="KAF6005490.1"/>
    <property type="molecule type" value="Genomic_DNA"/>
</dbReference>
<comment type="caution">
    <text evidence="6">The sequence shown here is derived from an EMBL/GenBank/DDBJ whole genome shotgun (WGS) entry which is preliminary data.</text>
</comment>
<gene>
    <name evidence="6" type="primary">CARNS1</name>
    <name evidence="6" type="ORF">F1559_005094</name>
</gene>
<protein>
    <submittedName>
        <fullName evidence="6">Carnosine synthase 1</fullName>
    </submittedName>
</protein>
<proteinExistence type="predicted"/>
<dbReference type="GO" id="GO:0046872">
    <property type="term" value="F:metal ion binding"/>
    <property type="evidence" value="ECO:0007669"/>
    <property type="project" value="InterPro"/>
</dbReference>
<dbReference type="SUPFAM" id="SSF56059">
    <property type="entry name" value="Glutathione synthetase ATP-binding domain-like"/>
    <property type="match status" value="1"/>
</dbReference>
<dbReference type="PANTHER" id="PTHR43585:SF2">
    <property type="entry name" value="ATP-GRASP ENZYME FSQD"/>
    <property type="match status" value="1"/>
</dbReference>
<evidence type="ECO:0000256" key="2">
    <source>
        <dbReference type="ARBA" id="ARBA00022741"/>
    </source>
</evidence>
<dbReference type="GO" id="GO:0005524">
    <property type="term" value="F:ATP binding"/>
    <property type="evidence" value="ECO:0007669"/>
    <property type="project" value="UniProtKB-UniRule"/>
</dbReference>
<dbReference type="AlphaFoldDB" id="A0A7J7IRW5"/>
<keyword evidence="1" id="KW-0436">Ligase</keyword>
<sequence>MRQRGLPTPKCYHIMDFADLEPAGQHVGFPAILKPAFGAASMGVHKVCSVQELVDTFRAVRATMDVHADTIWSQGTDLLLEEFYDGDEFDIDALMSKGEVVYVSLSDNWACWEPWFQETGMNIPSLYPVEKQEELIRFGSEALHALGFTDGAFHVEVKYTSRGPRLIEVNARMGGMCVRDANLRTWGVDLVEEHIMTALGIPIRPRKPPKPLVCFAQAAVNAPYSGVVESGDWLEGLNKYAHCKLKRYLVAAGAKVIGPEDGMPDWVAEVIFEGPDVAELLEEMREAVCGLPVPIRPCREEARRGWFFPDFAYPFTRP</sequence>
<dbReference type="Proteomes" id="UP000530660">
    <property type="component" value="Unassembled WGS sequence"/>
</dbReference>
<dbReference type="PROSITE" id="PS50975">
    <property type="entry name" value="ATP_GRASP"/>
    <property type="match status" value="1"/>
</dbReference>
<evidence type="ECO:0000313" key="7">
    <source>
        <dbReference type="Proteomes" id="UP000530660"/>
    </source>
</evidence>
<keyword evidence="3 4" id="KW-0067">ATP-binding</keyword>
<evidence type="ECO:0000313" key="6">
    <source>
        <dbReference type="EMBL" id="KAF6005490.1"/>
    </source>
</evidence>
<keyword evidence="7" id="KW-1185">Reference proteome</keyword>
<evidence type="ECO:0000256" key="3">
    <source>
        <dbReference type="ARBA" id="ARBA00022840"/>
    </source>
</evidence>
<dbReference type="PANTHER" id="PTHR43585">
    <property type="entry name" value="FUMIPYRROLE BIOSYNTHESIS PROTEIN C"/>
    <property type="match status" value="1"/>
</dbReference>
<dbReference type="OrthoDB" id="434648at2759"/>